<evidence type="ECO:0000313" key="2">
    <source>
        <dbReference type="Proteomes" id="UP000248724"/>
    </source>
</evidence>
<accession>A0A2W5Z8S2</accession>
<dbReference type="EMBL" id="QHBU01000095">
    <property type="protein sequence ID" value="PZR81749.1"/>
    <property type="molecule type" value="Genomic_DNA"/>
</dbReference>
<reference evidence="1 2" key="1">
    <citation type="journal article" date="2017" name="Nature">
        <title>Atmospheric trace gases support primary production in Antarctic desert surface soil.</title>
        <authorList>
            <person name="Ji M."/>
            <person name="Greening C."/>
            <person name="Vanwonterghem I."/>
            <person name="Carere C.R."/>
            <person name="Bay S.K."/>
            <person name="Steen J.A."/>
            <person name="Montgomery K."/>
            <person name="Lines T."/>
            <person name="Beardall J."/>
            <person name="van Dorst J."/>
            <person name="Snape I."/>
            <person name="Stott M.B."/>
            <person name="Hugenholtz P."/>
            <person name="Ferrari B.C."/>
        </authorList>
    </citation>
    <scope>NUCLEOTIDE SEQUENCE [LARGE SCALE GENOMIC DNA]</scope>
    <source>
        <strain evidence="1">RRmetagenome_bin12</strain>
    </source>
</reference>
<dbReference type="Pfam" id="PF06245">
    <property type="entry name" value="DUF1015"/>
    <property type="match status" value="1"/>
</dbReference>
<proteinExistence type="predicted"/>
<evidence type="ECO:0000313" key="1">
    <source>
        <dbReference type="EMBL" id="PZR81749.1"/>
    </source>
</evidence>
<comment type="caution">
    <text evidence="1">The sequence shown here is derived from an EMBL/GenBank/DDBJ whole genome shotgun (WGS) entry which is preliminary data.</text>
</comment>
<dbReference type="InterPro" id="IPR008323">
    <property type="entry name" value="UCP033563"/>
</dbReference>
<dbReference type="PANTHER" id="PTHR36454">
    <property type="entry name" value="LMO2823 PROTEIN"/>
    <property type="match status" value="1"/>
</dbReference>
<sequence length="424" mass="45227">MADVRPLRGIHFNPDLVHLGGVLAPPYDVIDDAQREELYGRDLRNIVRIDFGRQLPGDEPGVSDRYTRAAEHLAAWLSIGVLVRDPEPSFYVTEHRFPAPDGSDRVRRGLIARVRATAWEDSDLRPHEHTLRGPKEDRLALMRATSTQTSPVFAVWQGAAEMDALLAGAAGGRALLGGRIDGEIGSEKHLLWVVNDPPQVHAIEEALRGARLYIADGHHRYETAAAYAAERAAAGDEPDADSQFALVYLADANDPGISLLPTHRLLLSRAGAAFSLDDLWMRLDDGWDVAPSDDLAAAGAAAAAQRDGHHAFAVRARDGAAVLSRPRSSGRGACAALDVVVLQDQVLGPAGADGAAIREGALAYTRSLPEVDHAVAAGEAVLGFGVNPATTAEMIAVADAGEVMPQKSTYFYPKVPTGLVLSPL</sequence>
<evidence type="ECO:0008006" key="3">
    <source>
        <dbReference type="Google" id="ProtNLM"/>
    </source>
</evidence>
<dbReference type="Proteomes" id="UP000248724">
    <property type="component" value="Unassembled WGS sequence"/>
</dbReference>
<gene>
    <name evidence="1" type="ORF">DLM65_05305</name>
</gene>
<name>A0A2W5Z8S2_9BACT</name>
<dbReference type="PIRSF" id="PIRSF033563">
    <property type="entry name" value="UCP033563"/>
    <property type="match status" value="1"/>
</dbReference>
<organism evidence="1 2">
    <name type="scientific">Candidatus Aeolococcus gillhamiae</name>
    <dbReference type="NCBI Taxonomy" id="3127015"/>
    <lineage>
        <taxon>Bacteria</taxon>
        <taxon>Bacillati</taxon>
        <taxon>Candidatus Dormiibacterota</taxon>
        <taxon>Candidatus Dormibacteria</taxon>
        <taxon>Candidatus Aeolococcales</taxon>
        <taxon>Candidatus Aeolococcaceae</taxon>
        <taxon>Candidatus Aeolococcus</taxon>
    </lineage>
</organism>
<protein>
    <recommendedName>
        <fullName evidence="3">DUF1015 domain-containing protein</fullName>
    </recommendedName>
</protein>
<dbReference type="PANTHER" id="PTHR36454:SF1">
    <property type="entry name" value="DUF1015 DOMAIN-CONTAINING PROTEIN"/>
    <property type="match status" value="1"/>
</dbReference>
<dbReference type="AlphaFoldDB" id="A0A2W5Z8S2"/>